<reference evidence="1 2" key="1">
    <citation type="journal article" date="2013" name="Nat. Commun.">
        <title>The evolution and pathogenic mechanisms of the rice sheath blight pathogen.</title>
        <authorList>
            <person name="Zheng A."/>
            <person name="Lin R."/>
            <person name="Xu L."/>
            <person name="Qin P."/>
            <person name="Tang C."/>
            <person name="Ai P."/>
            <person name="Zhang D."/>
            <person name="Liu Y."/>
            <person name="Sun Z."/>
            <person name="Feng H."/>
            <person name="Wang Y."/>
            <person name="Chen Y."/>
            <person name="Liang X."/>
            <person name="Fu R."/>
            <person name="Li Q."/>
            <person name="Zhang J."/>
            <person name="Yu X."/>
            <person name="Xie Z."/>
            <person name="Ding L."/>
            <person name="Guan P."/>
            <person name="Tang J."/>
            <person name="Liang Y."/>
            <person name="Wang S."/>
            <person name="Deng Q."/>
            <person name="Li S."/>
            <person name="Zhu J."/>
            <person name="Wang L."/>
            <person name="Liu H."/>
            <person name="Li P."/>
        </authorList>
    </citation>
    <scope>NUCLEOTIDE SEQUENCE [LARGE SCALE GENOMIC DNA]</scope>
    <source>
        <strain evidence="2">AG-1 IA</strain>
    </source>
</reference>
<dbReference type="EMBL" id="AFRT01002224">
    <property type="protein sequence ID" value="ELU38244.1"/>
    <property type="molecule type" value="Genomic_DNA"/>
</dbReference>
<name>L8WPI0_THACA</name>
<dbReference type="Proteomes" id="UP000011668">
    <property type="component" value="Unassembled WGS sequence"/>
</dbReference>
<accession>L8WPI0</accession>
<comment type="caution">
    <text evidence="1">The sequence shown here is derived from an EMBL/GenBank/DDBJ whole genome shotgun (WGS) entry which is preliminary data.</text>
</comment>
<sequence length="137" mass="16015">MTVEEKECVCVKQTLPVVKRRKKRNLVGMSVDLGGVVYIDLKQHRDWIRPIIPCLFGYIRKLKKLNTCYGPGCHPHQEHTPICLCRSYSPRRCRLSLGRILVVCHNVIKPIRTSERWYHQDNETMKGLISKISFQIN</sequence>
<organism evidence="1 2">
    <name type="scientific">Thanatephorus cucumeris (strain AG1-IA)</name>
    <name type="common">Rice sheath blight fungus</name>
    <name type="synonym">Rhizoctonia solani</name>
    <dbReference type="NCBI Taxonomy" id="983506"/>
    <lineage>
        <taxon>Eukaryota</taxon>
        <taxon>Fungi</taxon>
        <taxon>Dikarya</taxon>
        <taxon>Basidiomycota</taxon>
        <taxon>Agaricomycotina</taxon>
        <taxon>Agaricomycetes</taxon>
        <taxon>Cantharellales</taxon>
        <taxon>Ceratobasidiaceae</taxon>
        <taxon>Rhizoctonia</taxon>
        <taxon>Rhizoctonia solani AG-1</taxon>
    </lineage>
</organism>
<protein>
    <submittedName>
        <fullName evidence="1">Uncharacterized protein</fullName>
    </submittedName>
</protein>
<evidence type="ECO:0000313" key="2">
    <source>
        <dbReference type="Proteomes" id="UP000011668"/>
    </source>
</evidence>
<gene>
    <name evidence="1" type="ORF">AG1IA_07705</name>
</gene>
<proteinExistence type="predicted"/>
<evidence type="ECO:0000313" key="1">
    <source>
        <dbReference type="EMBL" id="ELU38244.1"/>
    </source>
</evidence>
<keyword evidence="2" id="KW-1185">Reference proteome</keyword>
<dbReference type="AlphaFoldDB" id="L8WPI0"/>
<dbReference type="HOGENOM" id="CLU_1866479_0_0_1"/>